<dbReference type="InterPro" id="IPR013563">
    <property type="entry name" value="Oligopep_ABC_C"/>
</dbReference>
<feature type="compositionally biased region" description="Low complexity" evidence="5">
    <location>
        <begin position="332"/>
        <end position="341"/>
    </location>
</feature>
<dbReference type="SMART" id="SM00382">
    <property type="entry name" value="AAA"/>
    <property type="match status" value="2"/>
</dbReference>
<keyword evidence="3" id="KW-0547">Nucleotide-binding</keyword>
<evidence type="ECO:0000256" key="1">
    <source>
        <dbReference type="ARBA" id="ARBA00005417"/>
    </source>
</evidence>
<comment type="similarity">
    <text evidence="1">Belongs to the ABC transporter superfamily.</text>
</comment>
<dbReference type="NCBIfam" id="NF008453">
    <property type="entry name" value="PRK11308.1"/>
    <property type="match status" value="2"/>
</dbReference>
<organism evidence="7 8">
    <name type="scientific">Streptomyces ambofaciens</name>
    <dbReference type="NCBI Taxonomy" id="1889"/>
    <lineage>
        <taxon>Bacteria</taxon>
        <taxon>Bacillati</taxon>
        <taxon>Actinomycetota</taxon>
        <taxon>Actinomycetes</taxon>
        <taxon>Kitasatosporales</taxon>
        <taxon>Streptomycetaceae</taxon>
        <taxon>Streptomyces</taxon>
    </lineage>
</organism>
<evidence type="ECO:0000256" key="5">
    <source>
        <dbReference type="SAM" id="MobiDB-lite"/>
    </source>
</evidence>
<keyword evidence="4" id="KW-0067">ATP-binding</keyword>
<evidence type="ECO:0000256" key="4">
    <source>
        <dbReference type="ARBA" id="ARBA00022840"/>
    </source>
</evidence>
<dbReference type="SUPFAM" id="SSF52540">
    <property type="entry name" value="P-loop containing nucleoside triphosphate hydrolases"/>
    <property type="match status" value="2"/>
</dbReference>
<evidence type="ECO:0000313" key="8">
    <source>
        <dbReference type="Proteomes" id="UP000076720"/>
    </source>
</evidence>
<reference evidence="7 8" key="2">
    <citation type="journal article" date="2016" name="Genome Announc.">
        <title>Complete Genome Sequence of Streptomyces ambofaciens DSM 40697, a Paradigm for Genome Plasticity Studies.</title>
        <authorList>
            <person name="Thibessard A."/>
            <person name="Leblond P."/>
        </authorList>
    </citation>
    <scope>NUCLEOTIDE SEQUENCE [LARGE SCALE GENOMIC DNA]</scope>
    <source>
        <strain evidence="7 8">DSM 40697</strain>
    </source>
</reference>
<feature type="region of interest" description="Disordered" evidence="5">
    <location>
        <begin position="602"/>
        <end position="645"/>
    </location>
</feature>
<dbReference type="RefSeq" id="WP_063484201.1">
    <property type="nucleotide sequence ID" value="NZ_CP012949.1"/>
</dbReference>
<feature type="region of interest" description="Disordered" evidence="5">
    <location>
        <begin position="332"/>
        <end position="353"/>
    </location>
</feature>
<feature type="domain" description="ABC transporter" evidence="6">
    <location>
        <begin position="365"/>
        <end position="601"/>
    </location>
</feature>
<dbReference type="Proteomes" id="UP000076720">
    <property type="component" value="Chromosome"/>
</dbReference>
<evidence type="ECO:0000256" key="2">
    <source>
        <dbReference type="ARBA" id="ARBA00022448"/>
    </source>
</evidence>
<feature type="domain" description="ABC transporter" evidence="6">
    <location>
        <begin position="4"/>
        <end position="257"/>
    </location>
</feature>
<dbReference type="PROSITE" id="PS00211">
    <property type="entry name" value="ABC_TRANSPORTER_1"/>
    <property type="match status" value="2"/>
</dbReference>
<accession>A0ABM6BAM8</accession>
<dbReference type="PROSITE" id="PS50893">
    <property type="entry name" value="ABC_TRANSPORTER_2"/>
    <property type="match status" value="2"/>
</dbReference>
<protein>
    <recommendedName>
        <fullName evidence="6">ABC transporter domain-containing protein</fullName>
    </recommendedName>
</protein>
<feature type="compositionally biased region" description="Basic and acidic residues" evidence="5">
    <location>
        <begin position="635"/>
        <end position="645"/>
    </location>
</feature>
<evidence type="ECO:0000259" key="6">
    <source>
        <dbReference type="PROSITE" id="PS50893"/>
    </source>
</evidence>
<dbReference type="Gene3D" id="3.40.50.300">
    <property type="entry name" value="P-loop containing nucleotide triphosphate hydrolases"/>
    <property type="match status" value="2"/>
</dbReference>
<dbReference type="InterPro" id="IPR003593">
    <property type="entry name" value="AAA+_ATPase"/>
</dbReference>
<proteinExistence type="inferred from homology"/>
<keyword evidence="8" id="KW-1185">Reference proteome</keyword>
<evidence type="ECO:0000313" key="7">
    <source>
        <dbReference type="EMBL" id="ANB10599.1"/>
    </source>
</evidence>
<dbReference type="InterPro" id="IPR050319">
    <property type="entry name" value="ABC_transp_ATP-bind"/>
</dbReference>
<sequence>MTLLDIKDLSVTFNGTPPSPPVRAVDSVNLRLEAGETLAVVGESGSGKTVTALSLLGLNPPEPVCTTTGSLRLDGTDLRTLGDKEWRSVRGRRVAMVFQDPGTALNPLLTIGTQIADAVRAHERLTREQARQRTIEALEQARMPEPESRLRQYPHELSGGMRQRAAIALAIAARPKLLIADEPTTALDVAVQAEIMAMLRSLCVDLGMGLILITHDLGVVAEQADRVAVMYAGRVVESGPAAHVLKRPRMPYTQALLAATPRLDAAARTRLVSIEGQPPRLRDRAPGCSFAPRCPVAVDDCTAGVPPLAVFDGDHAAACLFADAPVELPAARPASAAASEPGPAPTTDGPSPLVEFDAVDLRYPVRSGALRRVTGHVHAVQGVSLRVEAGRTLALVGESGSGKTSLTKLLLRLERPSGGTVRYDGIDVTRPGPADLRRLQREVQVVFQNPYASLDPRLTVRRILAQPLRVHGLDSDEDVLVGLLRDVGLDSFALDRYPSAFSGGQRQRIAIARALALRPRLIVCDEAVSALDVSIQAQVLNLLADLQAEHGMAYLFITHDLAVVRSVAHRIAVMRHGRILEEGTAEDIYASPAHEYTRELLDRAPGRRDAPVAPRFSAAGDTGLSPTTTPASQHTNKERSPLWRR</sequence>
<keyword evidence="2" id="KW-0813">Transport</keyword>
<dbReference type="NCBIfam" id="NF007739">
    <property type="entry name" value="PRK10419.1"/>
    <property type="match status" value="2"/>
</dbReference>
<dbReference type="PANTHER" id="PTHR43776">
    <property type="entry name" value="TRANSPORT ATP-BINDING PROTEIN"/>
    <property type="match status" value="1"/>
</dbReference>
<dbReference type="InterPro" id="IPR017871">
    <property type="entry name" value="ABC_transporter-like_CS"/>
</dbReference>
<evidence type="ECO:0000256" key="3">
    <source>
        <dbReference type="ARBA" id="ARBA00022741"/>
    </source>
</evidence>
<dbReference type="EMBL" id="CP012949">
    <property type="protein sequence ID" value="ANB10599.1"/>
    <property type="molecule type" value="Genomic_DNA"/>
</dbReference>
<dbReference type="NCBIfam" id="TIGR01727">
    <property type="entry name" value="oligo_HPY"/>
    <property type="match status" value="1"/>
</dbReference>
<dbReference type="InterPro" id="IPR027417">
    <property type="entry name" value="P-loop_NTPase"/>
</dbReference>
<gene>
    <name evidence="7" type="ORF">SAM40697_6646</name>
</gene>
<dbReference type="InterPro" id="IPR003439">
    <property type="entry name" value="ABC_transporter-like_ATP-bd"/>
</dbReference>
<dbReference type="Pfam" id="PF08352">
    <property type="entry name" value="oligo_HPY"/>
    <property type="match status" value="2"/>
</dbReference>
<dbReference type="CDD" id="cd03257">
    <property type="entry name" value="ABC_NikE_OppD_transporters"/>
    <property type="match status" value="2"/>
</dbReference>
<dbReference type="PANTHER" id="PTHR43776:SF7">
    <property type="entry name" value="D,D-DIPEPTIDE TRANSPORT ATP-BINDING PROTEIN DDPF-RELATED"/>
    <property type="match status" value="1"/>
</dbReference>
<feature type="compositionally biased region" description="Polar residues" evidence="5">
    <location>
        <begin position="624"/>
        <end position="634"/>
    </location>
</feature>
<dbReference type="Pfam" id="PF00005">
    <property type="entry name" value="ABC_tran"/>
    <property type="match status" value="2"/>
</dbReference>
<name>A0ABM6BAM8_STRAM</name>
<reference evidence="8" key="1">
    <citation type="submission" date="2015-10" db="EMBL/GenBank/DDBJ databases">
        <title>Complete genome sequence of Streptomyces ambofaciens DSM 40697.</title>
        <authorList>
            <person name="Thibessard A."/>
            <person name="Leblond P."/>
        </authorList>
    </citation>
    <scope>NUCLEOTIDE SEQUENCE [LARGE SCALE GENOMIC DNA]</scope>
    <source>
        <strain evidence="8">DSM 40697</strain>
    </source>
</reference>